<dbReference type="Gene3D" id="3.90.220.20">
    <property type="entry name" value="DNA methylase specificity domains"/>
    <property type="match status" value="2"/>
</dbReference>
<feature type="domain" description="Type I restriction modification DNA specificity" evidence="5">
    <location>
        <begin position="1"/>
        <end position="182"/>
    </location>
</feature>
<feature type="domain" description="Type I restriction modification DNA specificity" evidence="5">
    <location>
        <begin position="225"/>
        <end position="373"/>
    </location>
</feature>
<protein>
    <recommendedName>
        <fullName evidence="5">Type I restriction modification DNA specificity domain-containing protein</fullName>
    </recommendedName>
</protein>
<dbReference type="AlphaFoldDB" id="A0A367R230"/>
<evidence type="ECO:0000259" key="5">
    <source>
        <dbReference type="Pfam" id="PF01420"/>
    </source>
</evidence>
<comment type="caution">
    <text evidence="6">The sequence shown here is derived from an EMBL/GenBank/DDBJ whole genome shotgun (WGS) entry which is preliminary data.</text>
</comment>
<dbReference type="Gene3D" id="1.10.287.1120">
    <property type="entry name" value="Bipartite methylase S protein"/>
    <property type="match status" value="1"/>
</dbReference>
<keyword evidence="2" id="KW-0680">Restriction system</keyword>
<evidence type="ECO:0000256" key="2">
    <source>
        <dbReference type="ARBA" id="ARBA00022747"/>
    </source>
</evidence>
<dbReference type="EMBL" id="LXQE01000186">
    <property type="protein sequence ID" value="RCJ30536.1"/>
    <property type="molecule type" value="Genomic_DNA"/>
</dbReference>
<evidence type="ECO:0000256" key="3">
    <source>
        <dbReference type="ARBA" id="ARBA00023125"/>
    </source>
</evidence>
<keyword evidence="4" id="KW-0175">Coiled coil</keyword>
<accession>A0A367R230</accession>
<keyword evidence="3" id="KW-0238">DNA-binding</keyword>
<sequence length="422" mass="47739">MSEWKETTLGKLAEVQTGPFGSQLKNEQYITGGTPVVTVEHIKDFLIEDFVYPSVTCEDKNRLSRYILKSGDIVFSRVGSVDLSALVKEHQDGWLFSSRMLRVRVKEKLDTNFLSYYLRQPSIRQFIINISVGSTMPSINTEILKSLPIIYCSLQEQKSIADVLSCLDARIENLRRQNETLEAIAQTLFKHWFIDFEFPNADGKPYKSSGGAMIPSELGEIPEGEGWRVGTLGEFTDISIGRTPPRKETEWFSINSQDIKWISIRDMGDCGVYIVNTSEYLTQEAVNKFNIPIIPEDTVILSFKLTVGRVAITTEEMLSNEAIAHIKIIDNCLNTEYIYLFLKQYNFSSLGSTSSIATAVNSKSIKSISILLSNKHCVVDFQKNVNSIFRKIKLNTKQIQTLTKTRDALLPKLMSGQIRVEI</sequence>
<dbReference type="Proteomes" id="UP000252085">
    <property type="component" value="Unassembled WGS sequence"/>
</dbReference>
<organism evidence="6 7">
    <name type="scientific">Nostoc punctiforme NIES-2108</name>
    <dbReference type="NCBI Taxonomy" id="1356359"/>
    <lineage>
        <taxon>Bacteria</taxon>
        <taxon>Bacillati</taxon>
        <taxon>Cyanobacteriota</taxon>
        <taxon>Cyanophyceae</taxon>
        <taxon>Nostocales</taxon>
        <taxon>Nostocaceae</taxon>
        <taxon>Nostoc</taxon>
    </lineage>
</organism>
<dbReference type="Pfam" id="PF01420">
    <property type="entry name" value="Methylase_S"/>
    <property type="match status" value="2"/>
</dbReference>
<proteinExistence type="inferred from homology"/>
<reference evidence="6 7" key="1">
    <citation type="submission" date="2016-04" db="EMBL/GenBank/DDBJ databases">
        <authorList>
            <person name="Evans L.H."/>
            <person name="Alamgir A."/>
            <person name="Owens N."/>
            <person name="Weber N.D."/>
            <person name="Virtaneva K."/>
            <person name="Barbian K."/>
            <person name="Babar A."/>
            <person name="Rosenke K."/>
        </authorList>
    </citation>
    <scope>NUCLEOTIDE SEQUENCE [LARGE SCALE GENOMIC DNA]</scope>
    <source>
        <strain evidence="6">NIES-2108</strain>
    </source>
</reference>
<dbReference type="SUPFAM" id="SSF116734">
    <property type="entry name" value="DNA methylase specificity domain"/>
    <property type="match status" value="2"/>
</dbReference>
<evidence type="ECO:0000256" key="4">
    <source>
        <dbReference type="SAM" id="Coils"/>
    </source>
</evidence>
<dbReference type="PANTHER" id="PTHR30408:SF13">
    <property type="entry name" value="TYPE I RESTRICTION ENZYME HINDI SPECIFICITY SUBUNIT"/>
    <property type="match status" value="1"/>
</dbReference>
<evidence type="ECO:0000313" key="7">
    <source>
        <dbReference type="Proteomes" id="UP000252085"/>
    </source>
</evidence>
<dbReference type="CDD" id="cd17244">
    <property type="entry name" value="RMtype1_S_Apa101655I-TRD2-CR2_like"/>
    <property type="match status" value="1"/>
</dbReference>
<evidence type="ECO:0000313" key="6">
    <source>
        <dbReference type="EMBL" id="RCJ30536.1"/>
    </source>
</evidence>
<comment type="similarity">
    <text evidence="1">Belongs to the type-I restriction system S methylase family.</text>
</comment>
<dbReference type="InterPro" id="IPR044946">
    <property type="entry name" value="Restrct_endonuc_typeI_TRD_sf"/>
</dbReference>
<dbReference type="InterPro" id="IPR052021">
    <property type="entry name" value="Type-I_RS_S_subunit"/>
</dbReference>
<feature type="coiled-coil region" evidence="4">
    <location>
        <begin position="164"/>
        <end position="191"/>
    </location>
</feature>
<evidence type="ECO:0000256" key="1">
    <source>
        <dbReference type="ARBA" id="ARBA00010923"/>
    </source>
</evidence>
<dbReference type="GO" id="GO:0003677">
    <property type="term" value="F:DNA binding"/>
    <property type="evidence" value="ECO:0007669"/>
    <property type="project" value="UniProtKB-KW"/>
</dbReference>
<dbReference type="GO" id="GO:0009307">
    <property type="term" value="P:DNA restriction-modification system"/>
    <property type="evidence" value="ECO:0007669"/>
    <property type="project" value="UniProtKB-KW"/>
</dbReference>
<dbReference type="CDD" id="cd17517">
    <property type="entry name" value="RMtype1_S_EcoKI_StySPI-TRD2-CR2_like"/>
    <property type="match status" value="1"/>
</dbReference>
<dbReference type="InterPro" id="IPR000055">
    <property type="entry name" value="Restrct_endonuc_typeI_TRD"/>
</dbReference>
<name>A0A367R230_NOSPU</name>
<dbReference type="PANTHER" id="PTHR30408">
    <property type="entry name" value="TYPE-1 RESTRICTION ENZYME ECOKI SPECIFICITY PROTEIN"/>
    <property type="match status" value="1"/>
</dbReference>
<gene>
    <name evidence="6" type="ORF">A6769_33305</name>
</gene>